<keyword evidence="5" id="KW-1185">Reference proteome</keyword>
<accession>A0ABX1GEZ1</accession>
<dbReference type="InterPro" id="IPR006145">
    <property type="entry name" value="PsdUridine_synth_RsuA/RluA"/>
</dbReference>
<feature type="domain" description="Pseudouridine synthase RsuA/RluA-like" evidence="3">
    <location>
        <begin position="9"/>
        <end position="155"/>
    </location>
</feature>
<dbReference type="InterPro" id="IPR000748">
    <property type="entry name" value="PsdUridine_synth_RsuA/RluB/E/F"/>
</dbReference>
<dbReference type="SUPFAM" id="SSF55120">
    <property type="entry name" value="Pseudouridine synthase"/>
    <property type="match status" value="1"/>
</dbReference>
<name>A0ABX1GEZ1_9GAMM</name>
<dbReference type="PANTHER" id="PTHR47683">
    <property type="entry name" value="PSEUDOURIDINE SYNTHASE FAMILY PROTEIN-RELATED"/>
    <property type="match status" value="1"/>
</dbReference>
<evidence type="ECO:0000259" key="3">
    <source>
        <dbReference type="Pfam" id="PF00849"/>
    </source>
</evidence>
<evidence type="ECO:0000256" key="2">
    <source>
        <dbReference type="SAM" id="MobiDB-lite"/>
    </source>
</evidence>
<sequence>MNDPESTPDLILFNKPFRVMSQFTASADKETLANYINIPAIYPAGRLDYDSEGLMVLTGIGSLQHSISHPQHKLAKTYWAQVEGEVDEHALSRLRNGVELNDGPTAPAEAQRITAPDSLWPRQPPVRYRAAIPTSWIALTITEGRNRQIRRMTAAVGFPTLRLIRVAIGPWQLGTLQPGEYQPVMLTAAQRTSLLPQGKRAENRTTPRRRTGRPTGKTPAHRPGRPSRRR</sequence>
<dbReference type="Gene3D" id="3.30.70.580">
    <property type="entry name" value="Pseudouridine synthase I, catalytic domain, N-terminal subdomain"/>
    <property type="match status" value="1"/>
</dbReference>
<dbReference type="InterPro" id="IPR020103">
    <property type="entry name" value="PsdUridine_synth_cat_dom_sf"/>
</dbReference>
<dbReference type="Pfam" id="PF00849">
    <property type="entry name" value="PseudoU_synth_2"/>
    <property type="match status" value="1"/>
</dbReference>
<evidence type="ECO:0000256" key="1">
    <source>
        <dbReference type="ARBA" id="ARBA00023235"/>
    </source>
</evidence>
<protein>
    <submittedName>
        <fullName evidence="4">Pseudouridine synthase</fullName>
    </submittedName>
</protein>
<proteinExistence type="predicted"/>
<gene>
    <name evidence="4" type="ORF">HCU74_08680</name>
</gene>
<feature type="region of interest" description="Disordered" evidence="2">
    <location>
        <begin position="190"/>
        <end position="230"/>
    </location>
</feature>
<dbReference type="InterPro" id="IPR050343">
    <property type="entry name" value="RsuA_PseudoU_synthase"/>
</dbReference>
<comment type="caution">
    <text evidence="4">The sequence shown here is derived from an EMBL/GenBank/DDBJ whole genome shotgun (WGS) entry which is preliminary data.</text>
</comment>
<dbReference type="Proteomes" id="UP000765845">
    <property type="component" value="Unassembled WGS sequence"/>
</dbReference>
<feature type="compositionally biased region" description="Basic residues" evidence="2">
    <location>
        <begin position="219"/>
        <end position="230"/>
    </location>
</feature>
<dbReference type="RefSeq" id="WP_168449984.1">
    <property type="nucleotide sequence ID" value="NZ_JAAWWK010000002.1"/>
</dbReference>
<evidence type="ECO:0000313" key="5">
    <source>
        <dbReference type="Proteomes" id="UP000765845"/>
    </source>
</evidence>
<organism evidence="4 5">
    <name type="scientific">Spongiibacter thalassae</name>
    <dbReference type="NCBI Taxonomy" id="2721624"/>
    <lineage>
        <taxon>Bacteria</taxon>
        <taxon>Pseudomonadati</taxon>
        <taxon>Pseudomonadota</taxon>
        <taxon>Gammaproteobacteria</taxon>
        <taxon>Cellvibrionales</taxon>
        <taxon>Spongiibacteraceae</taxon>
        <taxon>Spongiibacter</taxon>
    </lineage>
</organism>
<reference evidence="4 5" key="1">
    <citation type="submission" date="2020-04" db="EMBL/GenBank/DDBJ databases">
        <authorList>
            <person name="Yoon J."/>
        </authorList>
    </citation>
    <scope>NUCLEOTIDE SEQUENCE [LARGE SCALE GENOMIC DNA]</scope>
    <source>
        <strain evidence="4 5">KMU-166</strain>
    </source>
</reference>
<dbReference type="InterPro" id="IPR042092">
    <property type="entry name" value="PsdUridine_s_RsuA/RluB/E/F_cat"/>
</dbReference>
<dbReference type="EMBL" id="JAAWWK010000002">
    <property type="protein sequence ID" value="NKI17491.1"/>
    <property type="molecule type" value="Genomic_DNA"/>
</dbReference>
<dbReference type="InterPro" id="IPR020094">
    <property type="entry name" value="TruA/RsuA/RluB/E/F_N"/>
</dbReference>
<keyword evidence="1" id="KW-0413">Isomerase</keyword>
<evidence type="ECO:0000313" key="4">
    <source>
        <dbReference type="EMBL" id="NKI17491.1"/>
    </source>
</evidence>
<dbReference type="Gene3D" id="3.30.70.1560">
    <property type="entry name" value="Alpha-L RNA-binding motif"/>
    <property type="match status" value="1"/>
</dbReference>
<dbReference type="NCBIfam" id="TIGR00093">
    <property type="entry name" value="pseudouridine synthase"/>
    <property type="match status" value="1"/>
</dbReference>
<dbReference type="PANTHER" id="PTHR47683:SF2">
    <property type="entry name" value="RNA-BINDING S4 DOMAIN-CONTAINING PROTEIN"/>
    <property type="match status" value="1"/>
</dbReference>